<accession>A0A813AS64</accession>
<organism evidence="2 3">
    <name type="scientific">Symbiodinium necroappetens</name>
    <dbReference type="NCBI Taxonomy" id="1628268"/>
    <lineage>
        <taxon>Eukaryota</taxon>
        <taxon>Sar</taxon>
        <taxon>Alveolata</taxon>
        <taxon>Dinophyceae</taxon>
        <taxon>Suessiales</taxon>
        <taxon>Symbiodiniaceae</taxon>
        <taxon>Symbiodinium</taxon>
    </lineage>
</organism>
<evidence type="ECO:0000256" key="1">
    <source>
        <dbReference type="ARBA" id="ARBA00009512"/>
    </source>
</evidence>
<dbReference type="Pfam" id="PF01250">
    <property type="entry name" value="Ribosomal_S6"/>
    <property type="match status" value="1"/>
</dbReference>
<evidence type="ECO:0000313" key="2">
    <source>
        <dbReference type="EMBL" id="CAE7878031.1"/>
    </source>
</evidence>
<dbReference type="Gene3D" id="3.30.70.60">
    <property type="match status" value="1"/>
</dbReference>
<dbReference type="InterPro" id="IPR000529">
    <property type="entry name" value="Ribosomal_bS6"/>
</dbReference>
<reference evidence="2" key="1">
    <citation type="submission" date="2021-02" db="EMBL/GenBank/DDBJ databases">
        <authorList>
            <person name="Dougan E. K."/>
            <person name="Rhodes N."/>
            <person name="Thang M."/>
            <person name="Chan C."/>
        </authorList>
    </citation>
    <scope>NUCLEOTIDE SEQUENCE</scope>
</reference>
<proteinExistence type="inferred from homology"/>
<dbReference type="AlphaFoldDB" id="A0A813AS64"/>
<dbReference type="InterPro" id="IPR035980">
    <property type="entry name" value="Ribosomal_bS6_sf"/>
</dbReference>
<dbReference type="Proteomes" id="UP000601435">
    <property type="component" value="Unassembled WGS sequence"/>
</dbReference>
<dbReference type="GO" id="GO:0019843">
    <property type="term" value="F:rRNA binding"/>
    <property type="evidence" value="ECO:0007669"/>
    <property type="project" value="InterPro"/>
</dbReference>
<gene>
    <name evidence="2" type="ORF">SNEC2469_LOCUS28713</name>
</gene>
<sequence>MVFFETLVLVHGRSAAKETKLLMKEASRVIVERDGALFRILDLGWRHTARPLYKKGVGHIFYGRWYSLIWGGSPKLQREVEDTFLHNTGVVRQLTVRIERPEDMYVPRSTYYPLMKPLTPPLTHHVPMPDVGSK</sequence>
<dbReference type="InterPro" id="IPR014717">
    <property type="entry name" value="Transl_elong_EF1B/ribsomal_bS6"/>
</dbReference>
<keyword evidence="3" id="KW-1185">Reference proteome</keyword>
<dbReference type="GO" id="GO:0003735">
    <property type="term" value="F:structural constituent of ribosome"/>
    <property type="evidence" value="ECO:0007669"/>
    <property type="project" value="InterPro"/>
</dbReference>
<comment type="similarity">
    <text evidence="1">Belongs to the bacterial ribosomal protein bS6 family.</text>
</comment>
<comment type="caution">
    <text evidence="2">The sequence shown here is derived from an EMBL/GenBank/DDBJ whole genome shotgun (WGS) entry which is preliminary data.</text>
</comment>
<evidence type="ECO:0000313" key="3">
    <source>
        <dbReference type="Proteomes" id="UP000601435"/>
    </source>
</evidence>
<dbReference type="GO" id="GO:0005840">
    <property type="term" value="C:ribosome"/>
    <property type="evidence" value="ECO:0007669"/>
    <property type="project" value="InterPro"/>
</dbReference>
<dbReference type="GO" id="GO:0006412">
    <property type="term" value="P:translation"/>
    <property type="evidence" value="ECO:0007669"/>
    <property type="project" value="InterPro"/>
</dbReference>
<dbReference type="OrthoDB" id="411090at2759"/>
<protein>
    <submittedName>
        <fullName evidence="2">Uncharacterized protein</fullName>
    </submittedName>
</protein>
<name>A0A813AS64_9DINO</name>
<dbReference type="EMBL" id="CAJNJA010062986">
    <property type="protein sequence ID" value="CAE7878031.1"/>
    <property type="molecule type" value="Genomic_DNA"/>
</dbReference>
<dbReference type="SUPFAM" id="SSF54995">
    <property type="entry name" value="Ribosomal protein S6"/>
    <property type="match status" value="1"/>
</dbReference>